<dbReference type="Pfam" id="PF03641">
    <property type="entry name" value="Lysine_decarbox"/>
    <property type="match status" value="1"/>
</dbReference>
<dbReference type="InterPro" id="IPR005269">
    <property type="entry name" value="LOG"/>
</dbReference>
<dbReference type="OrthoDB" id="9801098at2"/>
<evidence type="ECO:0000256" key="2">
    <source>
        <dbReference type="ARBA" id="ARBA00006763"/>
    </source>
</evidence>
<dbReference type="NCBIfam" id="TIGR00730">
    <property type="entry name" value="Rossman fold protein, TIGR00730 family"/>
    <property type="match status" value="1"/>
</dbReference>
<gene>
    <name evidence="4" type="ORF">CLV84_4072</name>
</gene>
<keyword evidence="3" id="KW-0203">Cytokinin biosynthesis</keyword>
<dbReference type="Proteomes" id="UP000237662">
    <property type="component" value="Unassembled WGS sequence"/>
</dbReference>
<comment type="catalytic activity">
    <reaction evidence="1">
        <text>AMP + H2O = D-ribose 5-phosphate + adenine</text>
        <dbReference type="Rhea" id="RHEA:20129"/>
        <dbReference type="ChEBI" id="CHEBI:15377"/>
        <dbReference type="ChEBI" id="CHEBI:16708"/>
        <dbReference type="ChEBI" id="CHEBI:78346"/>
        <dbReference type="ChEBI" id="CHEBI:456215"/>
        <dbReference type="EC" id="3.2.2.4"/>
    </reaction>
</comment>
<protein>
    <recommendedName>
        <fullName evidence="3">Cytokinin riboside 5'-monophosphate phosphoribohydrolase</fullName>
        <ecNumber evidence="3">3.2.2.n1</ecNumber>
    </recommendedName>
</protein>
<dbReference type="EMBL" id="PTJC01000008">
    <property type="protein sequence ID" value="PPK84303.1"/>
    <property type="molecule type" value="Genomic_DNA"/>
</dbReference>
<dbReference type="PANTHER" id="PTHR31223">
    <property type="entry name" value="LOG FAMILY PROTEIN YJL055W"/>
    <property type="match status" value="1"/>
</dbReference>
<dbReference type="PANTHER" id="PTHR31223:SF70">
    <property type="entry name" value="LOG FAMILY PROTEIN YJL055W"/>
    <property type="match status" value="1"/>
</dbReference>
<keyword evidence="5" id="KW-1185">Reference proteome</keyword>
<dbReference type="Gene3D" id="3.40.50.450">
    <property type="match status" value="1"/>
</dbReference>
<evidence type="ECO:0000313" key="4">
    <source>
        <dbReference type="EMBL" id="PPK84303.1"/>
    </source>
</evidence>
<dbReference type="InterPro" id="IPR031100">
    <property type="entry name" value="LOG_fam"/>
</dbReference>
<dbReference type="GO" id="GO:0005829">
    <property type="term" value="C:cytosol"/>
    <property type="evidence" value="ECO:0007669"/>
    <property type="project" value="TreeGrafter"/>
</dbReference>
<evidence type="ECO:0000313" key="5">
    <source>
        <dbReference type="Proteomes" id="UP000237662"/>
    </source>
</evidence>
<dbReference type="RefSeq" id="WP_104421634.1">
    <property type="nucleotide sequence ID" value="NZ_PTJC01000008.1"/>
</dbReference>
<comment type="caution">
    <text evidence="4">The sequence shown here is derived from an EMBL/GenBank/DDBJ whole genome shotgun (WGS) entry which is preliminary data.</text>
</comment>
<name>A0A2S6I0B0_9BACT</name>
<evidence type="ECO:0000256" key="1">
    <source>
        <dbReference type="ARBA" id="ARBA00000274"/>
    </source>
</evidence>
<accession>A0A2S6I0B0</accession>
<dbReference type="GO" id="GO:0008714">
    <property type="term" value="F:AMP nucleosidase activity"/>
    <property type="evidence" value="ECO:0007669"/>
    <property type="project" value="UniProtKB-EC"/>
</dbReference>
<dbReference type="AlphaFoldDB" id="A0A2S6I0B0"/>
<proteinExistence type="inferred from homology"/>
<dbReference type="GO" id="GO:0009691">
    <property type="term" value="P:cytokinin biosynthetic process"/>
    <property type="evidence" value="ECO:0007669"/>
    <property type="project" value="UniProtKB-UniRule"/>
</dbReference>
<dbReference type="EC" id="3.2.2.n1" evidence="3"/>
<sequence length="181" mass="19904">MRELKSVAVFCGSFPGQDPAYADAARELAAELVRRDIRLVYGGGAIGLMGVIADEVLQLGGNVLGVIPQFLLDREVGHPGLTEMIVTQSMHERKLLMAENSGAFIAMPGGVGTLEEIVEVFTWTRIGLHDKPCGLLNCKNFYGHLSRLFEHMSREGFLRPENLRQLAIEDDAPSLLDRLVE</sequence>
<dbReference type="SUPFAM" id="SSF102405">
    <property type="entry name" value="MCP/YpsA-like"/>
    <property type="match status" value="1"/>
</dbReference>
<keyword evidence="3" id="KW-0378">Hydrolase</keyword>
<evidence type="ECO:0000256" key="3">
    <source>
        <dbReference type="RuleBase" id="RU363015"/>
    </source>
</evidence>
<comment type="similarity">
    <text evidence="2 3">Belongs to the LOG family.</text>
</comment>
<organism evidence="4 5">
    <name type="scientific">Neolewinella xylanilytica</name>
    <dbReference type="NCBI Taxonomy" id="1514080"/>
    <lineage>
        <taxon>Bacteria</taxon>
        <taxon>Pseudomonadati</taxon>
        <taxon>Bacteroidota</taxon>
        <taxon>Saprospiria</taxon>
        <taxon>Saprospirales</taxon>
        <taxon>Lewinellaceae</taxon>
        <taxon>Neolewinella</taxon>
    </lineage>
</organism>
<reference evidence="4 5" key="1">
    <citation type="submission" date="2018-02" db="EMBL/GenBank/DDBJ databases">
        <title>Genomic Encyclopedia of Archaeal and Bacterial Type Strains, Phase II (KMG-II): from individual species to whole genera.</title>
        <authorList>
            <person name="Goeker M."/>
        </authorList>
    </citation>
    <scope>NUCLEOTIDE SEQUENCE [LARGE SCALE GENOMIC DNA]</scope>
    <source>
        <strain evidence="4 5">DSM 29526</strain>
    </source>
</reference>